<feature type="signal peptide" evidence="1">
    <location>
        <begin position="1"/>
        <end position="30"/>
    </location>
</feature>
<feature type="chain" id="PRO_5012036294" evidence="1">
    <location>
        <begin position="31"/>
        <end position="146"/>
    </location>
</feature>
<name>A0A224Y0L3_9HEMI</name>
<protein>
    <submittedName>
        <fullName evidence="2">Putative secreted protein</fullName>
    </submittedName>
</protein>
<proteinExistence type="predicted"/>
<keyword evidence="1" id="KW-0732">Signal</keyword>
<accession>A0A224Y0L3</accession>
<sequence length="146" mass="16051">MYRCNGKMCGSKVAMLLLHSSIFLFRSALSTLCPNCAKFNRLESNEEPWSELLSLGFFMWPIVPHAPLDSSTSLFVSLNDFESWCIRNGGGIKLEYSGLSLAIERFLSAVGGSLSIGLSTDLLVDMKYFSCMESSSSSNCTEICVC</sequence>
<reference evidence="2" key="1">
    <citation type="journal article" date="2018" name="PLoS Negl. Trop. Dis.">
        <title>An insight into the salivary gland and fat body transcriptome of Panstrongylus lignarius (Hemiptera: Heteroptera), the main vector of Chagas disease in Peru.</title>
        <authorList>
            <person name="Nevoa J.C."/>
            <person name="Mendes M.T."/>
            <person name="da Silva M.V."/>
            <person name="Soares S.C."/>
            <person name="Oliveira C.J.F."/>
            <person name="Ribeiro J.M.C."/>
        </authorList>
    </citation>
    <scope>NUCLEOTIDE SEQUENCE</scope>
</reference>
<evidence type="ECO:0000256" key="1">
    <source>
        <dbReference type="SAM" id="SignalP"/>
    </source>
</evidence>
<evidence type="ECO:0000313" key="2">
    <source>
        <dbReference type="EMBL" id="JAW13961.1"/>
    </source>
</evidence>
<dbReference type="EMBL" id="GFTR01002465">
    <property type="protein sequence ID" value="JAW13961.1"/>
    <property type="molecule type" value="Transcribed_RNA"/>
</dbReference>
<organism evidence="2">
    <name type="scientific">Panstrongylus lignarius</name>
    <dbReference type="NCBI Taxonomy" id="156445"/>
    <lineage>
        <taxon>Eukaryota</taxon>
        <taxon>Metazoa</taxon>
        <taxon>Ecdysozoa</taxon>
        <taxon>Arthropoda</taxon>
        <taxon>Hexapoda</taxon>
        <taxon>Insecta</taxon>
        <taxon>Pterygota</taxon>
        <taxon>Neoptera</taxon>
        <taxon>Paraneoptera</taxon>
        <taxon>Hemiptera</taxon>
        <taxon>Heteroptera</taxon>
        <taxon>Panheteroptera</taxon>
        <taxon>Cimicomorpha</taxon>
        <taxon>Reduviidae</taxon>
        <taxon>Triatominae</taxon>
        <taxon>Panstrongylus</taxon>
    </lineage>
</organism>
<dbReference type="AlphaFoldDB" id="A0A224Y0L3"/>